<dbReference type="Proteomes" id="UP000538292">
    <property type="component" value="Unassembled WGS sequence"/>
</dbReference>
<evidence type="ECO:0000313" key="2">
    <source>
        <dbReference type="Proteomes" id="UP000538292"/>
    </source>
</evidence>
<accession>A0A7W1XRX2</accession>
<dbReference type="AlphaFoldDB" id="A0A7W1XRX2"/>
<proteinExistence type="predicted"/>
<evidence type="ECO:0000313" key="1">
    <source>
        <dbReference type="EMBL" id="MBA4602159.1"/>
    </source>
</evidence>
<comment type="caution">
    <text evidence="1">The sequence shown here is derived from an EMBL/GenBank/DDBJ whole genome shotgun (WGS) entry which is preliminary data.</text>
</comment>
<sequence>MVVRNQSKSFHDQRLGYKYRIQHKRVRPAVKRTFLKMAKEMFLDHISKDIPFRKYE</sequence>
<keyword evidence="2" id="KW-1185">Reference proteome</keyword>
<dbReference type="RefSeq" id="WP_181739382.1">
    <property type="nucleotide sequence ID" value="NZ_JACEOL010000025.1"/>
</dbReference>
<reference evidence="1 2" key="1">
    <citation type="submission" date="2020-07" db="EMBL/GenBank/DDBJ databases">
        <title>Thermoactinomyces phylogeny.</title>
        <authorList>
            <person name="Dunlap C."/>
        </authorList>
    </citation>
    <scope>NUCLEOTIDE SEQUENCE [LARGE SCALE GENOMIC DNA]</scope>
    <source>
        <strain evidence="1 2">AMNI-1</strain>
    </source>
</reference>
<gene>
    <name evidence="1" type="ORF">H2C83_07490</name>
</gene>
<dbReference type="EMBL" id="JACEOL010000025">
    <property type="protein sequence ID" value="MBA4602159.1"/>
    <property type="molecule type" value="Genomic_DNA"/>
</dbReference>
<name>A0A7W1XRX2_9BACL</name>
<organism evidence="1 2">
    <name type="scientific">Thermoactinomyces mirandus</name>
    <dbReference type="NCBI Taxonomy" id="2756294"/>
    <lineage>
        <taxon>Bacteria</taxon>
        <taxon>Bacillati</taxon>
        <taxon>Bacillota</taxon>
        <taxon>Bacilli</taxon>
        <taxon>Bacillales</taxon>
        <taxon>Thermoactinomycetaceae</taxon>
        <taxon>Thermoactinomyces</taxon>
    </lineage>
</organism>
<protein>
    <submittedName>
        <fullName evidence="1">Uncharacterized protein</fullName>
    </submittedName>
</protein>